<comment type="caution">
    <text evidence="8">The sequence shown here is derived from an EMBL/GenBank/DDBJ whole genome shotgun (WGS) entry which is preliminary data.</text>
</comment>
<dbReference type="PROSITE" id="PS50835">
    <property type="entry name" value="IG_LIKE"/>
    <property type="match status" value="1"/>
</dbReference>
<evidence type="ECO:0000256" key="2">
    <source>
        <dbReference type="ARBA" id="ARBA00023136"/>
    </source>
</evidence>
<dbReference type="PANTHER" id="PTHR11640:SF31">
    <property type="entry name" value="IRREGULAR CHIASM C-ROUGHEST PROTEIN-RELATED"/>
    <property type="match status" value="1"/>
</dbReference>
<keyword evidence="3" id="KW-1015">Disulfide bond</keyword>
<keyword evidence="9" id="KW-1185">Reference proteome</keyword>
<evidence type="ECO:0000256" key="6">
    <source>
        <dbReference type="SAM" id="MobiDB-lite"/>
    </source>
</evidence>
<reference evidence="8 9" key="1">
    <citation type="submission" date="2020-10" db="EMBL/GenBank/DDBJ databases">
        <authorList>
            <person name="Klimov P.B."/>
            <person name="Dyachkov S.M."/>
            <person name="Chetverikov P.E."/>
        </authorList>
    </citation>
    <scope>NUCLEOTIDE SEQUENCE [LARGE SCALE GENOMIC DNA]</scope>
    <source>
        <strain evidence="8">BMOC 18-1129-001#AD2665</strain>
        <tissue evidence="8">Entire mites</tissue>
    </source>
</reference>
<protein>
    <recommendedName>
        <fullName evidence="7">Ig-like domain-containing protein</fullName>
    </recommendedName>
</protein>
<dbReference type="PANTHER" id="PTHR11640">
    <property type="entry name" value="NEPHRIN"/>
    <property type="match status" value="1"/>
</dbReference>
<dbReference type="InterPro" id="IPR007110">
    <property type="entry name" value="Ig-like_dom"/>
</dbReference>
<organism evidence="8 9">
    <name type="scientific">Fragariocoptes setiger</name>
    <dbReference type="NCBI Taxonomy" id="1670756"/>
    <lineage>
        <taxon>Eukaryota</taxon>
        <taxon>Metazoa</taxon>
        <taxon>Ecdysozoa</taxon>
        <taxon>Arthropoda</taxon>
        <taxon>Chelicerata</taxon>
        <taxon>Arachnida</taxon>
        <taxon>Acari</taxon>
        <taxon>Acariformes</taxon>
        <taxon>Trombidiformes</taxon>
        <taxon>Prostigmata</taxon>
        <taxon>Eupodina</taxon>
        <taxon>Eriophyoidea</taxon>
        <taxon>Phytoptidae</taxon>
        <taxon>Fragariocoptes</taxon>
    </lineage>
</organism>
<evidence type="ECO:0000259" key="7">
    <source>
        <dbReference type="PROSITE" id="PS50835"/>
    </source>
</evidence>
<evidence type="ECO:0000313" key="8">
    <source>
        <dbReference type="EMBL" id="KAG9509663.1"/>
    </source>
</evidence>
<feature type="non-terminal residue" evidence="8">
    <location>
        <position position="407"/>
    </location>
</feature>
<feature type="region of interest" description="Disordered" evidence="6">
    <location>
        <begin position="210"/>
        <end position="237"/>
    </location>
</feature>
<dbReference type="SMART" id="SM00409">
    <property type="entry name" value="IG"/>
    <property type="match status" value="1"/>
</dbReference>
<feature type="compositionally biased region" description="Low complexity" evidence="6">
    <location>
        <begin position="14"/>
        <end position="23"/>
    </location>
</feature>
<evidence type="ECO:0000313" key="9">
    <source>
        <dbReference type="Proteomes" id="UP000825002"/>
    </source>
</evidence>
<feature type="compositionally biased region" description="Low complexity" evidence="6">
    <location>
        <begin position="211"/>
        <end position="224"/>
    </location>
</feature>
<evidence type="ECO:0000256" key="3">
    <source>
        <dbReference type="ARBA" id="ARBA00023157"/>
    </source>
</evidence>
<sequence>QLGLSSRPLLIAPSSSSWAHQSSGIINNNDDDTPIHTETAHKHSTGAAMTTPAFTPTPSIRQRVHIEHNEDSTVNTHATIELKVTRFEHRARIGCRATHLVAPDKPLFKELELRVQHTPTVSMEPAQGIVFDEQRQRIVVEPSSSAVSRSLADNQTEPIDSEAVWSGRQSSQVIMYCTTISAYPAQLLSNSTRWFKDGVPLFTAATHTASRDTGVTSSTSGRRSASADDWHHQSNSNNKYRAFESPLGHPALSIANVSRADAGQYACQVRNARGPSDLGATRTVALDVQYRPRTRARLLALRSSGRSTDRLGSELEQPEQAELFLHLLASGANSVTLADAINASNSQLIIRPIDTRYDVLQDDERPVLACDIVEANPRHIHAYQWRRLVSPSVDHERHDDDDGHSHS</sequence>
<gene>
    <name evidence="8" type="ORF">GZH46_01809</name>
</gene>
<dbReference type="InterPro" id="IPR051275">
    <property type="entry name" value="Cell_adhesion_signaling"/>
</dbReference>
<keyword evidence="5" id="KW-0393">Immunoglobulin domain</keyword>
<feature type="region of interest" description="Disordered" evidence="6">
    <location>
        <begin position="13"/>
        <end position="55"/>
    </location>
</feature>
<name>A0ABQ7S8D6_9ACAR</name>
<dbReference type="Proteomes" id="UP000825002">
    <property type="component" value="Unassembled WGS sequence"/>
</dbReference>
<feature type="non-terminal residue" evidence="8">
    <location>
        <position position="1"/>
    </location>
</feature>
<dbReference type="SMART" id="SM00408">
    <property type="entry name" value="IGc2"/>
    <property type="match status" value="1"/>
</dbReference>
<dbReference type="SUPFAM" id="SSF48726">
    <property type="entry name" value="Immunoglobulin"/>
    <property type="match status" value="1"/>
</dbReference>
<dbReference type="InterPro" id="IPR036179">
    <property type="entry name" value="Ig-like_dom_sf"/>
</dbReference>
<dbReference type="InterPro" id="IPR003599">
    <property type="entry name" value="Ig_sub"/>
</dbReference>
<dbReference type="Gene3D" id="2.60.40.10">
    <property type="entry name" value="Immunoglobulins"/>
    <property type="match status" value="2"/>
</dbReference>
<evidence type="ECO:0000256" key="4">
    <source>
        <dbReference type="ARBA" id="ARBA00023180"/>
    </source>
</evidence>
<keyword evidence="2" id="KW-0472">Membrane</keyword>
<feature type="compositionally biased region" description="Low complexity" evidence="6">
    <location>
        <begin position="45"/>
        <end position="55"/>
    </location>
</feature>
<keyword evidence="4" id="KW-0325">Glycoprotein</keyword>
<proteinExistence type="predicted"/>
<feature type="domain" description="Ig-like" evidence="7">
    <location>
        <begin position="142"/>
        <end position="285"/>
    </location>
</feature>
<dbReference type="InterPro" id="IPR013783">
    <property type="entry name" value="Ig-like_fold"/>
</dbReference>
<dbReference type="EMBL" id="JAIFTH010000381">
    <property type="protein sequence ID" value="KAG9509663.1"/>
    <property type="molecule type" value="Genomic_DNA"/>
</dbReference>
<accession>A0ABQ7S8D6</accession>
<comment type="subcellular location">
    <subcellularLocation>
        <location evidence="1">Membrane</location>
        <topology evidence="1">Single-pass type I membrane protein</topology>
    </subcellularLocation>
</comment>
<evidence type="ECO:0000256" key="1">
    <source>
        <dbReference type="ARBA" id="ARBA00004479"/>
    </source>
</evidence>
<evidence type="ECO:0000256" key="5">
    <source>
        <dbReference type="ARBA" id="ARBA00023319"/>
    </source>
</evidence>
<dbReference type="InterPro" id="IPR003598">
    <property type="entry name" value="Ig_sub2"/>
</dbReference>